<organism evidence="2 3">
    <name type="scientific">Elysia crispata</name>
    <name type="common">lettuce slug</name>
    <dbReference type="NCBI Taxonomy" id="231223"/>
    <lineage>
        <taxon>Eukaryota</taxon>
        <taxon>Metazoa</taxon>
        <taxon>Spiralia</taxon>
        <taxon>Lophotrochozoa</taxon>
        <taxon>Mollusca</taxon>
        <taxon>Gastropoda</taxon>
        <taxon>Heterobranchia</taxon>
        <taxon>Euthyneura</taxon>
        <taxon>Panpulmonata</taxon>
        <taxon>Sacoglossa</taxon>
        <taxon>Placobranchoidea</taxon>
        <taxon>Plakobranchidae</taxon>
        <taxon>Elysia</taxon>
    </lineage>
</organism>
<feature type="region of interest" description="Disordered" evidence="1">
    <location>
        <begin position="51"/>
        <end position="72"/>
    </location>
</feature>
<keyword evidence="3" id="KW-1185">Reference proteome</keyword>
<gene>
    <name evidence="2" type="ORF">RRG08_048553</name>
</gene>
<accession>A0AAE1EAS9</accession>
<name>A0AAE1EAS9_9GAST</name>
<dbReference type="AlphaFoldDB" id="A0AAE1EAS9"/>
<protein>
    <submittedName>
        <fullName evidence="2">Uncharacterized protein</fullName>
    </submittedName>
</protein>
<comment type="caution">
    <text evidence="2">The sequence shown here is derived from an EMBL/GenBank/DDBJ whole genome shotgun (WGS) entry which is preliminary data.</text>
</comment>
<evidence type="ECO:0000313" key="3">
    <source>
        <dbReference type="Proteomes" id="UP001283361"/>
    </source>
</evidence>
<dbReference type="EMBL" id="JAWDGP010000534">
    <property type="protein sequence ID" value="KAK3799830.1"/>
    <property type="molecule type" value="Genomic_DNA"/>
</dbReference>
<reference evidence="2" key="1">
    <citation type="journal article" date="2023" name="G3 (Bethesda)">
        <title>A reference genome for the long-term kleptoplast-retaining sea slug Elysia crispata morphotype clarki.</title>
        <authorList>
            <person name="Eastman K.E."/>
            <person name="Pendleton A.L."/>
            <person name="Shaikh M.A."/>
            <person name="Suttiyut T."/>
            <person name="Ogas R."/>
            <person name="Tomko P."/>
            <person name="Gavelis G."/>
            <person name="Widhalm J.R."/>
            <person name="Wisecaver J.H."/>
        </authorList>
    </citation>
    <scope>NUCLEOTIDE SEQUENCE</scope>
    <source>
        <strain evidence="2">ECLA1</strain>
    </source>
</reference>
<evidence type="ECO:0000313" key="2">
    <source>
        <dbReference type="EMBL" id="KAK3799830.1"/>
    </source>
</evidence>
<proteinExistence type="predicted"/>
<sequence length="127" mass="14185">MSLSFQRYTVKVTGYLLFLNSGVFSRLGEDLVEPDSLQDLKVVSTKTCPETAQWTPSNHRMPPSSTPGRASAAAPCRHPVYRTCPMTTTISITYSITFLTAQSTRLKGLDYPWQASFTNLITHPWLV</sequence>
<dbReference type="Proteomes" id="UP001283361">
    <property type="component" value="Unassembled WGS sequence"/>
</dbReference>
<evidence type="ECO:0000256" key="1">
    <source>
        <dbReference type="SAM" id="MobiDB-lite"/>
    </source>
</evidence>